<gene>
    <name evidence="1" type="ORF">BaRGS_00006891</name>
</gene>
<evidence type="ECO:0000313" key="1">
    <source>
        <dbReference type="EMBL" id="KAK7501805.1"/>
    </source>
</evidence>
<organism evidence="1 2">
    <name type="scientific">Batillaria attramentaria</name>
    <dbReference type="NCBI Taxonomy" id="370345"/>
    <lineage>
        <taxon>Eukaryota</taxon>
        <taxon>Metazoa</taxon>
        <taxon>Spiralia</taxon>
        <taxon>Lophotrochozoa</taxon>
        <taxon>Mollusca</taxon>
        <taxon>Gastropoda</taxon>
        <taxon>Caenogastropoda</taxon>
        <taxon>Sorbeoconcha</taxon>
        <taxon>Cerithioidea</taxon>
        <taxon>Batillariidae</taxon>
        <taxon>Batillaria</taxon>
    </lineage>
</organism>
<evidence type="ECO:0000313" key="2">
    <source>
        <dbReference type="Proteomes" id="UP001519460"/>
    </source>
</evidence>
<comment type="caution">
    <text evidence="1">The sequence shown here is derived from an EMBL/GenBank/DDBJ whole genome shotgun (WGS) entry which is preliminary data.</text>
</comment>
<keyword evidence="2" id="KW-1185">Reference proteome</keyword>
<reference evidence="1 2" key="1">
    <citation type="journal article" date="2023" name="Sci. Data">
        <title>Genome assembly of the Korean intertidal mud-creeper Batillaria attramentaria.</title>
        <authorList>
            <person name="Patra A.K."/>
            <person name="Ho P.T."/>
            <person name="Jun S."/>
            <person name="Lee S.J."/>
            <person name="Kim Y."/>
            <person name="Won Y.J."/>
        </authorList>
    </citation>
    <scope>NUCLEOTIDE SEQUENCE [LARGE SCALE GENOMIC DNA]</scope>
    <source>
        <strain evidence="1">Wonlab-2016</strain>
    </source>
</reference>
<dbReference type="Proteomes" id="UP001519460">
    <property type="component" value="Unassembled WGS sequence"/>
</dbReference>
<protein>
    <submittedName>
        <fullName evidence="1">Uncharacterized protein</fullName>
    </submittedName>
</protein>
<name>A0ABD0LQM2_9CAEN</name>
<dbReference type="EMBL" id="JACVVK020000029">
    <property type="protein sequence ID" value="KAK7501805.1"/>
    <property type="molecule type" value="Genomic_DNA"/>
</dbReference>
<accession>A0ABD0LQM2</accession>
<dbReference type="AlphaFoldDB" id="A0ABD0LQM2"/>
<sequence length="99" mass="10552">MPTSLDVVESGPVLKAGFPPHPICYYCVALSKSPGWTRWGGLSIEIPPVHSFLYGLSMTELGRVYRAWTPSRISSVGVILVVFQNSPCSGGLASVICGV</sequence>
<proteinExistence type="predicted"/>